<reference evidence="17" key="3">
    <citation type="submission" date="2025-09" db="UniProtKB">
        <authorList>
            <consortium name="Ensembl"/>
        </authorList>
    </citation>
    <scope>IDENTIFICATION</scope>
</reference>
<dbReference type="Ensembl" id="ENSCINT00000033598.1">
    <property type="protein sequence ID" value="ENSCINP00000035005.1"/>
    <property type="gene ID" value="ENSCING00000020914.1"/>
</dbReference>
<keyword evidence="18" id="KW-1185">Reference proteome</keyword>
<comment type="catalytic activity">
    <reaction evidence="13">
        <text>N(6),N(6)-dimethyl-L-lysyl(36)-[histone H3] + 2 2-oxoglutarate + 2 O2 = L-lysyl(36)-[histone H3] + 2 formaldehyde + 2 succinate + 2 CO2</text>
        <dbReference type="Rhea" id="RHEA:42032"/>
        <dbReference type="Rhea" id="RHEA-COMP:9785"/>
        <dbReference type="Rhea" id="RHEA-COMP:9787"/>
        <dbReference type="ChEBI" id="CHEBI:15379"/>
        <dbReference type="ChEBI" id="CHEBI:16526"/>
        <dbReference type="ChEBI" id="CHEBI:16810"/>
        <dbReference type="ChEBI" id="CHEBI:16842"/>
        <dbReference type="ChEBI" id="CHEBI:29969"/>
        <dbReference type="ChEBI" id="CHEBI:30031"/>
        <dbReference type="ChEBI" id="CHEBI:61976"/>
        <dbReference type="EC" id="1.14.11.27"/>
    </reaction>
    <physiologicalReaction direction="left-to-right" evidence="13">
        <dbReference type="Rhea" id="RHEA:42033"/>
    </physiologicalReaction>
</comment>
<comment type="function">
    <text evidence="15">Oxygenase that can act as both a histone lysine demethylase and a ribosomal histidine hydroxylase.</text>
</comment>
<reference evidence="18" key="1">
    <citation type="journal article" date="2002" name="Science">
        <title>The draft genome of Ciona intestinalis: insights into chordate and vertebrate origins.</title>
        <authorList>
            <person name="Dehal P."/>
            <person name="Satou Y."/>
            <person name="Campbell R.K."/>
            <person name="Chapman J."/>
            <person name="Degnan B."/>
            <person name="De Tomaso A."/>
            <person name="Davidson B."/>
            <person name="Di Gregorio A."/>
            <person name="Gelpke M."/>
            <person name="Goodstein D.M."/>
            <person name="Harafuji N."/>
            <person name="Hastings K.E."/>
            <person name="Ho I."/>
            <person name="Hotta K."/>
            <person name="Huang W."/>
            <person name="Kawashima T."/>
            <person name="Lemaire P."/>
            <person name="Martinez D."/>
            <person name="Meinertzhagen I.A."/>
            <person name="Necula S."/>
            <person name="Nonaka M."/>
            <person name="Putnam N."/>
            <person name="Rash S."/>
            <person name="Saiga H."/>
            <person name="Satake M."/>
            <person name="Terry A."/>
            <person name="Yamada L."/>
            <person name="Wang H.G."/>
            <person name="Awazu S."/>
            <person name="Azumi K."/>
            <person name="Boore J."/>
            <person name="Branno M."/>
            <person name="Chin-Bow S."/>
            <person name="DeSantis R."/>
            <person name="Doyle S."/>
            <person name="Francino P."/>
            <person name="Keys D.N."/>
            <person name="Haga S."/>
            <person name="Hayashi H."/>
            <person name="Hino K."/>
            <person name="Imai K.S."/>
            <person name="Inaba K."/>
            <person name="Kano S."/>
            <person name="Kobayashi K."/>
            <person name="Kobayashi M."/>
            <person name="Lee B.I."/>
            <person name="Makabe K.W."/>
            <person name="Manohar C."/>
            <person name="Matassi G."/>
            <person name="Medina M."/>
            <person name="Mochizuki Y."/>
            <person name="Mount S."/>
            <person name="Morishita T."/>
            <person name="Miura S."/>
            <person name="Nakayama A."/>
            <person name="Nishizaka S."/>
            <person name="Nomoto H."/>
            <person name="Ohta F."/>
            <person name="Oishi K."/>
            <person name="Rigoutsos I."/>
            <person name="Sano M."/>
            <person name="Sasaki A."/>
            <person name="Sasakura Y."/>
            <person name="Shoguchi E."/>
            <person name="Shin-i T."/>
            <person name="Spagnuolo A."/>
            <person name="Stainier D."/>
            <person name="Suzuki M.M."/>
            <person name="Tassy O."/>
            <person name="Takatori N."/>
            <person name="Tokuoka M."/>
            <person name="Yagi K."/>
            <person name="Yoshizaki F."/>
            <person name="Wada S."/>
            <person name="Zhang C."/>
            <person name="Hyatt P.D."/>
            <person name="Larimer F."/>
            <person name="Detter C."/>
            <person name="Doggett N."/>
            <person name="Glavina T."/>
            <person name="Hawkins T."/>
            <person name="Richardson P."/>
            <person name="Lucas S."/>
            <person name="Kohara Y."/>
            <person name="Levine M."/>
            <person name="Satoh N."/>
            <person name="Rokhsar D.S."/>
        </authorList>
    </citation>
    <scope>NUCLEOTIDE SEQUENCE [LARGE SCALE GENOMIC DNA]</scope>
</reference>
<comment type="subcellular location">
    <subcellularLocation>
        <location evidence="1 15">Nucleus</location>
    </subcellularLocation>
</comment>
<organism evidence="17 18">
    <name type="scientific">Ciona intestinalis</name>
    <name type="common">Transparent sea squirt</name>
    <name type="synonym">Ascidia intestinalis</name>
    <dbReference type="NCBI Taxonomy" id="7719"/>
    <lineage>
        <taxon>Eukaryota</taxon>
        <taxon>Metazoa</taxon>
        <taxon>Chordata</taxon>
        <taxon>Tunicata</taxon>
        <taxon>Ascidiacea</taxon>
        <taxon>Phlebobranchia</taxon>
        <taxon>Cionidae</taxon>
        <taxon>Ciona</taxon>
    </lineage>
</organism>
<feature type="domain" description="JmjC" evidence="16">
    <location>
        <begin position="110"/>
        <end position="249"/>
    </location>
</feature>
<protein>
    <recommendedName>
        <fullName evidence="15">Bifunctional lysine-specific demethylase and histidyl-hydroxylase</fullName>
        <ecNumber evidence="15">1.14.11.-</ecNumber>
    </recommendedName>
</protein>
<keyword evidence="7 15" id="KW-0560">Oxidoreductase</keyword>
<dbReference type="SUPFAM" id="SSF51197">
    <property type="entry name" value="Clavaminate synthase-like"/>
    <property type="match status" value="1"/>
</dbReference>
<dbReference type="InterPro" id="IPR039994">
    <property type="entry name" value="NO66-like"/>
</dbReference>
<evidence type="ECO:0000256" key="5">
    <source>
        <dbReference type="ARBA" id="ARBA00022853"/>
    </source>
</evidence>
<evidence type="ECO:0000256" key="12">
    <source>
        <dbReference type="ARBA" id="ARBA00048149"/>
    </source>
</evidence>
<keyword evidence="4 15" id="KW-0479">Metal-binding</keyword>
<evidence type="ECO:0000256" key="6">
    <source>
        <dbReference type="ARBA" id="ARBA00022964"/>
    </source>
</evidence>
<dbReference type="OMA" id="YLEYMGV"/>
<dbReference type="PROSITE" id="PS51184">
    <property type="entry name" value="JMJC"/>
    <property type="match status" value="1"/>
</dbReference>
<keyword evidence="9 15" id="KW-0805">Transcription regulation</keyword>
<evidence type="ECO:0000256" key="9">
    <source>
        <dbReference type="ARBA" id="ARBA00023015"/>
    </source>
</evidence>
<evidence type="ECO:0000256" key="8">
    <source>
        <dbReference type="ARBA" id="ARBA00023004"/>
    </source>
</evidence>
<name>H2XZC1_CIOIN</name>
<accession>H2XZC1</accession>
<dbReference type="GO" id="GO:0051864">
    <property type="term" value="F:histone H3K36 demethylase activity"/>
    <property type="evidence" value="ECO:0000318"/>
    <property type="project" value="GO_Central"/>
</dbReference>
<dbReference type="FunFam" id="3.90.930.40:FF:000001">
    <property type="entry name" value="ribosomal oxygenase 1 isoform X1"/>
    <property type="match status" value="1"/>
</dbReference>
<keyword evidence="8 15" id="KW-0408">Iron</keyword>
<dbReference type="Gene3D" id="1.10.10.1500">
    <property type="entry name" value="JmjC domain-containing ribosomal oxygenase (ROX), dimer domain"/>
    <property type="match status" value="1"/>
</dbReference>
<dbReference type="GO" id="GO:0032453">
    <property type="term" value="F:histone H3K4 demethylase activity"/>
    <property type="evidence" value="ECO:0000318"/>
    <property type="project" value="GO_Central"/>
</dbReference>
<dbReference type="FunFam" id="1.10.10.1500:FF:000001">
    <property type="entry name" value="ribosomal oxygenase 1 isoform X1"/>
    <property type="match status" value="1"/>
</dbReference>
<dbReference type="Proteomes" id="UP000008144">
    <property type="component" value="Unassembled WGS sequence"/>
</dbReference>
<dbReference type="AlphaFoldDB" id="H2XZC1"/>
<comment type="catalytic activity">
    <reaction evidence="12">
        <text>L-histidyl-[protein] + 2-oxoglutarate + O2 = (3S)-3-hydroxy-L-histidyl-[protein] + succinate + CO2</text>
        <dbReference type="Rhea" id="RHEA:54256"/>
        <dbReference type="Rhea" id="RHEA-COMP:9745"/>
        <dbReference type="Rhea" id="RHEA-COMP:13840"/>
        <dbReference type="ChEBI" id="CHEBI:15379"/>
        <dbReference type="ChEBI" id="CHEBI:16526"/>
        <dbReference type="ChEBI" id="CHEBI:16810"/>
        <dbReference type="ChEBI" id="CHEBI:29979"/>
        <dbReference type="ChEBI" id="CHEBI:30031"/>
        <dbReference type="ChEBI" id="CHEBI:138021"/>
        <dbReference type="EC" id="1.14.11.79"/>
    </reaction>
    <physiologicalReaction direction="left-to-right" evidence="12">
        <dbReference type="Rhea" id="RHEA:54257"/>
    </physiologicalReaction>
</comment>
<evidence type="ECO:0000313" key="17">
    <source>
        <dbReference type="Ensembl" id="ENSCINP00000035005.1"/>
    </source>
</evidence>
<dbReference type="GO" id="GO:0005506">
    <property type="term" value="F:iron ion binding"/>
    <property type="evidence" value="ECO:0007669"/>
    <property type="project" value="UniProtKB-UniRule"/>
</dbReference>
<evidence type="ECO:0000256" key="15">
    <source>
        <dbReference type="RuleBase" id="RU366061"/>
    </source>
</evidence>
<dbReference type="GO" id="GO:0036139">
    <property type="term" value="F:peptidyl-histidine dioxygenase activity"/>
    <property type="evidence" value="ECO:0007669"/>
    <property type="project" value="UniProtKB-EC"/>
</dbReference>
<keyword evidence="6 15" id="KW-0223">Dioxygenase</keyword>
<evidence type="ECO:0000256" key="13">
    <source>
        <dbReference type="ARBA" id="ARBA00048301"/>
    </source>
</evidence>
<evidence type="ECO:0000256" key="2">
    <source>
        <dbReference type="ARBA" id="ARBA00010309"/>
    </source>
</evidence>
<evidence type="ECO:0000256" key="4">
    <source>
        <dbReference type="ARBA" id="ARBA00022723"/>
    </source>
</evidence>
<dbReference type="STRING" id="7719.ENSCINP00000035005"/>
<evidence type="ECO:0000256" key="1">
    <source>
        <dbReference type="ARBA" id="ARBA00004123"/>
    </source>
</evidence>
<dbReference type="GO" id="GO:0005730">
    <property type="term" value="C:nucleolus"/>
    <property type="evidence" value="ECO:0000318"/>
    <property type="project" value="GO_Central"/>
</dbReference>
<dbReference type="Pfam" id="PF21233">
    <property type="entry name" value="WHD_RIOX1"/>
    <property type="match status" value="1"/>
</dbReference>
<keyword evidence="10 15" id="KW-0804">Transcription</keyword>
<reference evidence="17" key="2">
    <citation type="submission" date="2025-08" db="UniProtKB">
        <authorList>
            <consortium name="Ensembl"/>
        </authorList>
    </citation>
    <scope>IDENTIFICATION</scope>
</reference>
<sequence length="458" mass="52717">MPFPVGDSENDGKELFEWLIHPYTSHKFFKDIWESRPLLVLRHCPRYADGLFSTKEMNRILNECNVRYSVNLDVTTYQNGRRETHNIDGRAYAPVVWDYFKNGCSIRLKNPQAFSKPVWRLCATLQEFFKCMVGANTYLTPPGTQGFAPHYDDIEAFVLQLEGKKEWTLYSPRSGKETLPRYSSGNFTADEIGDEIFTQTLEAGNLLYFPRGYIHQAKALPDTHSLHVTISMYQRNSWGDLLEKLLPTTLQNAIIDDVEFRKGLPLDYLSLFGEQNCDKHPDRRRAFMGKISDLFRRLADKVDIDAAADEHGINFLHDAMPPYMTQDEKSRSIHGCDVGMTSPGTPTHYICDIDEKTRIRVLRKNALRIVASQNDTNDNSVVQVFHCVQNPRVYHQEEKKTFEILRQFAPALEFLIHKYPCYVTVGSLPLDSNEDKVNLAISLFEKGILVTEEKIKML</sequence>
<gene>
    <name evidence="17" type="primary">LOC100179691</name>
</gene>
<dbReference type="FunFam" id="2.60.120.650:FF:000013">
    <property type="entry name" value="Ribosomal oxygenase 1"/>
    <property type="match status" value="1"/>
</dbReference>
<dbReference type="GO" id="GO:0140680">
    <property type="term" value="F:histone H3K36me/H3K36me2 demethylase activity"/>
    <property type="evidence" value="ECO:0007669"/>
    <property type="project" value="UniProtKB-EC"/>
</dbReference>
<evidence type="ECO:0000256" key="11">
    <source>
        <dbReference type="ARBA" id="ARBA00023242"/>
    </source>
</evidence>
<dbReference type="PANTHER" id="PTHR13096">
    <property type="entry name" value="MINA53 MYC INDUCED NUCLEAR ANTIGEN"/>
    <property type="match status" value="1"/>
</dbReference>
<keyword evidence="11 15" id="KW-0539">Nucleus</keyword>
<dbReference type="EC" id="1.14.11.-" evidence="15"/>
<evidence type="ECO:0000313" key="18">
    <source>
        <dbReference type="Proteomes" id="UP000008144"/>
    </source>
</evidence>
<dbReference type="InterPro" id="IPR003347">
    <property type="entry name" value="JmjC_dom"/>
</dbReference>
<dbReference type="FunCoup" id="H2XZC1">
    <property type="interactions" value="637"/>
</dbReference>
<dbReference type="Pfam" id="PF08007">
    <property type="entry name" value="JmjC_2"/>
    <property type="match status" value="1"/>
</dbReference>
<evidence type="ECO:0000256" key="14">
    <source>
        <dbReference type="ARBA" id="ARBA00049324"/>
    </source>
</evidence>
<comment type="cofactor">
    <cofactor evidence="15">
        <name>Fe(2+)</name>
        <dbReference type="ChEBI" id="CHEBI:29033"/>
    </cofactor>
    <text evidence="15">Binds 1 Fe(2+) ion per subunit.</text>
</comment>
<dbReference type="InterPro" id="IPR049043">
    <property type="entry name" value="WHD_RIOX1"/>
</dbReference>
<evidence type="ECO:0000256" key="10">
    <source>
        <dbReference type="ARBA" id="ARBA00023163"/>
    </source>
</evidence>
<evidence type="ECO:0000259" key="16">
    <source>
        <dbReference type="PROSITE" id="PS51184"/>
    </source>
</evidence>
<keyword evidence="5" id="KW-0156">Chromatin regulator</keyword>
<dbReference type="InParanoid" id="H2XZC1"/>
<evidence type="ECO:0000256" key="7">
    <source>
        <dbReference type="ARBA" id="ARBA00023002"/>
    </source>
</evidence>
<dbReference type="Gene3D" id="3.90.930.40">
    <property type="match status" value="1"/>
</dbReference>
<dbReference type="PANTHER" id="PTHR13096:SF8">
    <property type="entry name" value="RIBOSOMAL OXYGENASE 1"/>
    <property type="match status" value="1"/>
</dbReference>
<comment type="catalytic activity">
    <reaction evidence="14">
        <text>N(6)-methyl-L-lysyl-[protein] + 2-oxoglutarate + O2 = L-lysyl-[protein] + formaldehyde + succinate + CO2</text>
        <dbReference type="Rhea" id="RHEA:60924"/>
        <dbReference type="Rhea" id="RHEA-COMP:9752"/>
        <dbReference type="Rhea" id="RHEA-COMP:13053"/>
        <dbReference type="ChEBI" id="CHEBI:15379"/>
        <dbReference type="ChEBI" id="CHEBI:16526"/>
        <dbReference type="ChEBI" id="CHEBI:16810"/>
        <dbReference type="ChEBI" id="CHEBI:16842"/>
        <dbReference type="ChEBI" id="CHEBI:29969"/>
        <dbReference type="ChEBI" id="CHEBI:30031"/>
        <dbReference type="ChEBI" id="CHEBI:61929"/>
    </reaction>
    <physiologicalReaction direction="left-to-right" evidence="14">
        <dbReference type="Rhea" id="RHEA:60925"/>
    </physiologicalReaction>
</comment>
<proteinExistence type="inferred from homology"/>
<keyword evidence="3" id="KW-0678">Repressor</keyword>
<dbReference type="HOGENOM" id="CLU_013645_4_2_1"/>
<comment type="similarity">
    <text evidence="2">Belongs to the ROX family. NO66 subfamily.</text>
</comment>
<evidence type="ECO:0000256" key="3">
    <source>
        <dbReference type="ARBA" id="ARBA00022491"/>
    </source>
</evidence>
<dbReference type="Gene3D" id="2.60.120.650">
    <property type="entry name" value="Cupin"/>
    <property type="match status" value="1"/>
</dbReference>
<dbReference type="GeneTree" id="ENSGT00390000000083"/>